<dbReference type="SUPFAM" id="SSF53474">
    <property type="entry name" value="alpha/beta-Hydrolases"/>
    <property type="match status" value="1"/>
</dbReference>
<keyword evidence="7" id="KW-1185">Reference proteome</keyword>
<sequence length="230" mass="25720">MRYLDHDIRSCKHSCVRMCSGFQVRDYTSLPSIKLANDTYGNIGSFDSQQGPIYFNRTDVQDAIHAPHINWSECSSINVFVNGTDTSIPPMLSVMPNVIEKSERTVVMHGGIDYVLIAEGTRHSGPEVFCIAKILFTGHGQQGFQRPIANESFIIEGFGILGAMHQERIDLSGHMMPLYAPWAAYKTLSYLLGREELTDHTNDAALYPSAYELYGSASSKKVVNRHRTEL</sequence>
<gene>
    <name evidence="6" type="ORF">AG1IA_09131</name>
</gene>
<dbReference type="GO" id="GO:0004185">
    <property type="term" value="F:serine-type carboxypeptidase activity"/>
    <property type="evidence" value="ECO:0007669"/>
    <property type="project" value="InterPro"/>
</dbReference>
<comment type="similarity">
    <text evidence="1">Belongs to the peptidase S10 family.</text>
</comment>
<evidence type="ECO:0000256" key="2">
    <source>
        <dbReference type="ARBA" id="ARBA00022645"/>
    </source>
</evidence>
<keyword evidence="5" id="KW-0325">Glycoprotein</keyword>
<dbReference type="OMA" id="HINWSEC"/>
<evidence type="ECO:0000256" key="1">
    <source>
        <dbReference type="ARBA" id="ARBA00009431"/>
    </source>
</evidence>
<dbReference type="Proteomes" id="UP000011668">
    <property type="component" value="Unassembled WGS sequence"/>
</dbReference>
<keyword evidence="4" id="KW-0378">Hydrolase</keyword>
<evidence type="ECO:0000256" key="3">
    <source>
        <dbReference type="ARBA" id="ARBA00022670"/>
    </source>
</evidence>
<comment type="caution">
    <text evidence="6">The sequence shown here is derived from an EMBL/GenBank/DDBJ whole genome shotgun (WGS) entry which is preliminary data.</text>
</comment>
<evidence type="ECO:0000256" key="4">
    <source>
        <dbReference type="ARBA" id="ARBA00022801"/>
    </source>
</evidence>
<dbReference type="EMBL" id="AFRT01003035">
    <property type="protein sequence ID" value="ELU36836.1"/>
    <property type="molecule type" value="Genomic_DNA"/>
</dbReference>
<name>L8WF95_THACA</name>
<dbReference type="GO" id="GO:0006508">
    <property type="term" value="P:proteolysis"/>
    <property type="evidence" value="ECO:0007669"/>
    <property type="project" value="UniProtKB-KW"/>
</dbReference>
<reference evidence="6 7" key="1">
    <citation type="journal article" date="2013" name="Nat. Commun.">
        <title>The evolution and pathogenic mechanisms of the rice sheath blight pathogen.</title>
        <authorList>
            <person name="Zheng A."/>
            <person name="Lin R."/>
            <person name="Xu L."/>
            <person name="Qin P."/>
            <person name="Tang C."/>
            <person name="Ai P."/>
            <person name="Zhang D."/>
            <person name="Liu Y."/>
            <person name="Sun Z."/>
            <person name="Feng H."/>
            <person name="Wang Y."/>
            <person name="Chen Y."/>
            <person name="Liang X."/>
            <person name="Fu R."/>
            <person name="Li Q."/>
            <person name="Zhang J."/>
            <person name="Yu X."/>
            <person name="Xie Z."/>
            <person name="Ding L."/>
            <person name="Guan P."/>
            <person name="Tang J."/>
            <person name="Liang Y."/>
            <person name="Wang S."/>
            <person name="Deng Q."/>
            <person name="Li S."/>
            <person name="Zhu J."/>
            <person name="Wang L."/>
            <person name="Liu H."/>
            <person name="Li P."/>
        </authorList>
    </citation>
    <scope>NUCLEOTIDE SEQUENCE [LARGE SCALE GENOMIC DNA]</scope>
    <source>
        <strain evidence="7">AG-1 IA</strain>
    </source>
</reference>
<protein>
    <submittedName>
        <fullName evidence="6">Serine carboxypeptidase domain-containing protein</fullName>
    </submittedName>
</protein>
<accession>L8WF95</accession>
<keyword evidence="2 6" id="KW-0121">Carboxypeptidase</keyword>
<dbReference type="AlphaFoldDB" id="L8WF95"/>
<proteinExistence type="inferred from homology"/>
<evidence type="ECO:0000313" key="7">
    <source>
        <dbReference type="Proteomes" id="UP000011668"/>
    </source>
</evidence>
<dbReference type="InterPro" id="IPR001563">
    <property type="entry name" value="Peptidase_S10"/>
</dbReference>
<dbReference type="STRING" id="983506.L8WF95"/>
<keyword evidence="3" id="KW-0645">Protease</keyword>
<evidence type="ECO:0000256" key="5">
    <source>
        <dbReference type="ARBA" id="ARBA00023180"/>
    </source>
</evidence>
<dbReference type="InterPro" id="IPR029058">
    <property type="entry name" value="AB_hydrolase_fold"/>
</dbReference>
<dbReference type="Gene3D" id="3.40.50.1820">
    <property type="entry name" value="alpha/beta hydrolase"/>
    <property type="match status" value="1"/>
</dbReference>
<dbReference type="Pfam" id="PF00450">
    <property type="entry name" value="Peptidase_S10"/>
    <property type="match status" value="1"/>
</dbReference>
<dbReference type="OrthoDB" id="443318at2759"/>
<evidence type="ECO:0000313" key="6">
    <source>
        <dbReference type="EMBL" id="ELU36836.1"/>
    </source>
</evidence>
<organism evidence="6 7">
    <name type="scientific">Thanatephorus cucumeris (strain AG1-IA)</name>
    <name type="common">Rice sheath blight fungus</name>
    <name type="synonym">Rhizoctonia solani</name>
    <dbReference type="NCBI Taxonomy" id="983506"/>
    <lineage>
        <taxon>Eukaryota</taxon>
        <taxon>Fungi</taxon>
        <taxon>Dikarya</taxon>
        <taxon>Basidiomycota</taxon>
        <taxon>Agaricomycotina</taxon>
        <taxon>Agaricomycetes</taxon>
        <taxon>Cantharellales</taxon>
        <taxon>Ceratobasidiaceae</taxon>
        <taxon>Rhizoctonia</taxon>
        <taxon>Rhizoctonia solani AG-1</taxon>
    </lineage>
</organism>
<dbReference type="HOGENOM" id="CLU_1205486_0_0_1"/>